<keyword evidence="6" id="KW-1185">Reference proteome</keyword>
<feature type="compositionally biased region" description="Basic and acidic residues" evidence="3">
    <location>
        <begin position="20"/>
        <end position="33"/>
    </location>
</feature>
<feature type="compositionally biased region" description="Polar residues" evidence="3">
    <location>
        <begin position="800"/>
        <end position="820"/>
    </location>
</feature>
<dbReference type="Pfam" id="PF03114">
    <property type="entry name" value="BAR"/>
    <property type="match status" value="1"/>
</dbReference>
<evidence type="ECO:0000313" key="6">
    <source>
        <dbReference type="Proteomes" id="UP000183832"/>
    </source>
</evidence>
<dbReference type="SUPFAM" id="SSF48350">
    <property type="entry name" value="GTPase activation domain, GAP"/>
    <property type="match status" value="1"/>
</dbReference>
<dbReference type="SUPFAM" id="SSF103657">
    <property type="entry name" value="BAR/IMD domain-like"/>
    <property type="match status" value="1"/>
</dbReference>
<dbReference type="InterPro" id="IPR004148">
    <property type="entry name" value="BAR_dom"/>
</dbReference>
<feature type="compositionally biased region" description="Low complexity" evidence="3">
    <location>
        <begin position="503"/>
        <end position="519"/>
    </location>
</feature>
<evidence type="ECO:0000256" key="2">
    <source>
        <dbReference type="ARBA" id="ARBA00022553"/>
    </source>
</evidence>
<dbReference type="GO" id="GO:0035020">
    <property type="term" value="P:regulation of Rac protein signal transduction"/>
    <property type="evidence" value="ECO:0007669"/>
    <property type="project" value="TreeGrafter"/>
</dbReference>
<evidence type="ECO:0000256" key="3">
    <source>
        <dbReference type="SAM" id="MobiDB-lite"/>
    </source>
</evidence>
<dbReference type="PROSITE" id="PS50238">
    <property type="entry name" value="RHOGAP"/>
    <property type="match status" value="1"/>
</dbReference>
<dbReference type="Proteomes" id="UP000183832">
    <property type="component" value="Unassembled WGS sequence"/>
</dbReference>
<dbReference type="GO" id="GO:0005737">
    <property type="term" value="C:cytoplasm"/>
    <property type="evidence" value="ECO:0007669"/>
    <property type="project" value="InterPro"/>
</dbReference>
<dbReference type="FunFam" id="1.10.555.10:FF:000001">
    <property type="entry name" value="Rho GTPase activating protein 44"/>
    <property type="match status" value="1"/>
</dbReference>
<dbReference type="SMART" id="SM00324">
    <property type="entry name" value="RhoGAP"/>
    <property type="match status" value="1"/>
</dbReference>
<dbReference type="GO" id="GO:0007165">
    <property type="term" value="P:signal transduction"/>
    <property type="evidence" value="ECO:0007669"/>
    <property type="project" value="InterPro"/>
</dbReference>
<dbReference type="EMBL" id="CVRI01000058">
    <property type="protein sequence ID" value="CRL02743.1"/>
    <property type="molecule type" value="Genomic_DNA"/>
</dbReference>
<dbReference type="STRING" id="568069.A0A1J1IRA1"/>
<proteinExistence type="predicted"/>
<dbReference type="OrthoDB" id="19923at2759"/>
<sequence>MKKQFHKIKIAAENFSQRSSKPEKNDELQHVERQVDKYRDVLQTLSKKVSPSNSISGQDVVAREKRMKKTHEYLLGQAMEDLEKDLPEGLLRKILDYCGKLEKTIASEIVKNEMNIESDVSKKLNSIIESHITTVQKQKRVVAKCHQDNEAAKQKLQSASRLSENAAKMNQLKDDQEECETRLEKERDIYASNMFDLLAEEDNISNYILNYVKYQQLFYKSALEEIENLMSDMNAMIRVSNKRVFNTSLEDHLDTSGRKISYVIELCVCCLLEKGLYEEGLLRVGCGKSKLMRMKSAIDANFVTPPIPLEYQDVHVVASVLKAYLRSLPEPLLTYRLYNDFMEVSQIVNDQQRKAAILNIINQLPEGNYNNLKYLMKFLSKLSEKNQQNKMSTQNIAIVMSPNLLWPQNENDQNYAQQVTSTSAVNTVVETLIGDWDFFFEGDVNFYETMSRDELFPDNGGFPYDKEQAVTHHTKAADQVMMSMSMIVGGENVKNGPGHGHGHIQSKLSHSRSSSHDTSLILINDPPMKSSRSNSSLSDTSPTTGSPKLPTRRKPKAPVPPALTTPPSAKPKLETKISLPMSVSKLHDTSSFSYIDSDPSLHVEEGSLKKAGSSDNILAKPDRPPRPVLANAECQTMSKAFVRQVPLKDKSSSASGSSRPVAAPRTTLIRGEFEKSEENLVNLREKPAIPDRPATLVRPASFRAATGGMSSPTSILTNDRLVEELSATFANKAATTVRRNNSLRDGRSSESNGETPQSKQVTTMYSVDKQQVSIVDLPPTGSPHTSRRQLFINESDNKENSQNLNVKSELSGSTDALTDDQSQQQPSSPREGKIKRPQVPPPARPRSSDSSGDTTKL</sequence>
<dbReference type="InterPro" id="IPR008936">
    <property type="entry name" value="Rho_GTPase_activation_prot"/>
</dbReference>
<feature type="compositionally biased region" description="Low complexity" evidence="3">
    <location>
        <begin position="530"/>
        <end position="544"/>
    </location>
</feature>
<dbReference type="InterPro" id="IPR047165">
    <property type="entry name" value="RHG17/44/SH3BP1-like"/>
</dbReference>
<dbReference type="Gene3D" id="1.20.1270.60">
    <property type="entry name" value="Arfaptin homology (AH) domain/BAR domain"/>
    <property type="match status" value="1"/>
</dbReference>
<dbReference type="AlphaFoldDB" id="A0A1J1IRA1"/>
<accession>A0A1J1IRA1</accession>
<reference evidence="5 6" key="1">
    <citation type="submission" date="2015-04" db="EMBL/GenBank/DDBJ databases">
        <authorList>
            <person name="Syromyatnikov M.Y."/>
            <person name="Popov V.N."/>
        </authorList>
    </citation>
    <scope>NUCLEOTIDE SEQUENCE [LARGE SCALE GENOMIC DNA]</scope>
</reference>
<name>A0A1J1IRA1_9DIPT</name>
<organism evidence="5 6">
    <name type="scientific">Clunio marinus</name>
    <dbReference type="NCBI Taxonomy" id="568069"/>
    <lineage>
        <taxon>Eukaryota</taxon>
        <taxon>Metazoa</taxon>
        <taxon>Ecdysozoa</taxon>
        <taxon>Arthropoda</taxon>
        <taxon>Hexapoda</taxon>
        <taxon>Insecta</taxon>
        <taxon>Pterygota</taxon>
        <taxon>Neoptera</taxon>
        <taxon>Endopterygota</taxon>
        <taxon>Diptera</taxon>
        <taxon>Nematocera</taxon>
        <taxon>Chironomoidea</taxon>
        <taxon>Chironomidae</taxon>
        <taxon>Clunio</taxon>
    </lineage>
</organism>
<dbReference type="Pfam" id="PF00620">
    <property type="entry name" value="RhoGAP"/>
    <property type="match status" value="1"/>
</dbReference>
<feature type="region of interest" description="Disordered" evidence="3">
    <location>
        <begin position="792"/>
        <end position="857"/>
    </location>
</feature>
<gene>
    <name evidence="5" type="ORF">CLUMA_CG015861</name>
</gene>
<dbReference type="InterPro" id="IPR000198">
    <property type="entry name" value="RhoGAP_dom"/>
</dbReference>
<feature type="region of interest" description="Disordered" evidence="3">
    <location>
        <begin position="489"/>
        <end position="575"/>
    </location>
</feature>
<protein>
    <submittedName>
        <fullName evidence="5">CLUMA_CG015861, isoform A</fullName>
    </submittedName>
</protein>
<evidence type="ECO:0000313" key="5">
    <source>
        <dbReference type="EMBL" id="CRL02743.1"/>
    </source>
</evidence>
<feature type="domain" description="Rho-GAP" evidence="4">
    <location>
        <begin position="247"/>
        <end position="440"/>
    </location>
</feature>
<dbReference type="PANTHER" id="PTHR14130:SF14">
    <property type="entry name" value="RHO GTPASE-ACTIVATING PROTEIN 92B"/>
    <property type="match status" value="1"/>
</dbReference>
<keyword evidence="2" id="KW-0597">Phosphoprotein</keyword>
<feature type="region of interest" description="Disordered" evidence="3">
    <location>
        <begin position="12"/>
        <end position="33"/>
    </location>
</feature>
<evidence type="ECO:0000259" key="4">
    <source>
        <dbReference type="PROSITE" id="PS50238"/>
    </source>
</evidence>
<feature type="compositionally biased region" description="Polar residues" evidence="3">
    <location>
        <begin position="749"/>
        <end position="763"/>
    </location>
</feature>
<dbReference type="Gene3D" id="1.10.555.10">
    <property type="entry name" value="Rho GTPase activation protein"/>
    <property type="match status" value="1"/>
</dbReference>
<evidence type="ECO:0000256" key="1">
    <source>
        <dbReference type="ARBA" id="ARBA00022468"/>
    </source>
</evidence>
<keyword evidence="1" id="KW-0343">GTPase activation</keyword>
<dbReference type="InterPro" id="IPR027267">
    <property type="entry name" value="AH/BAR_dom_sf"/>
</dbReference>
<dbReference type="GO" id="GO:0032956">
    <property type="term" value="P:regulation of actin cytoskeleton organization"/>
    <property type="evidence" value="ECO:0007669"/>
    <property type="project" value="TreeGrafter"/>
</dbReference>
<dbReference type="PANTHER" id="PTHR14130">
    <property type="entry name" value="3BP-1 RELATED RHOGAP"/>
    <property type="match status" value="1"/>
</dbReference>
<dbReference type="GO" id="GO:0005096">
    <property type="term" value="F:GTPase activator activity"/>
    <property type="evidence" value="ECO:0007669"/>
    <property type="project" value="UniProtKB-KW"/>
</dbReference>
<feature type="region of interest" description="Disordered" evidence="3">
    <location>
        <begin position="739"/>
        <end position="763"/>
    </location>
</feature>